<feature type="compositionally biased region" description="Polar residues" evidence="1">
    <location>
        <begin position="68"/>
        <end position="86"/>
    </location>
</feature>
<dbReference type="InterPro" id="IPR000261">
    <property type="entry name" value="EH_dom"/>
</dbReference>
<protein>
    <recommendedName>
        <fullName evidence="2">EH domain-containing protein</fullName>
    </recommendedName>
</protein>
<accession>A0A6A6Q3W3</accession>
<dbReference type="GeneID" id="54473576"/>
<dbReference type="CDD" id="cd00052">
    <property type="entry name" value="EH"/>
    <property type="match status" value="1"/>
</dbReference>
<feature type="compositionally biased region" description="Basic residues" evidence="1">
    <location>
        <begin position="446"/>
        <end position="461"/>
    </location>
</feature>
<dbReference type="OrthoDB" id="10045710at2759"/>
<organism evidence="3 4">
    <name type="scientific">Neohortaea acidophila</name>
    <dbReference type="NCBI Taxonomy" id="245834"/>
    <lineage>
        <taxon>Eukaryota</taxon>
        <taxon>Fungi</taxon>
        <taxon>Dikarya</taxon>
        <taxon>Ascomycota</taxon>
        <taxon>Pezizomycotina</taxon>
        <taxon>Dothideomycetes</taxon>
        <taxon>Dothideomycetidae</taxon>
        <taxon>Mycosphaerellales</taxon>
        <taxon>Teratosphaeriaceae</taxon>
        <taxon>Neohortaea</taxon>
    </lineage>
</organism>
<dbReference type="Pfam" id="PF12763">
    <property type="entry name" value="EH"/>
    <property type="match status" value="1"/>
</dbReference>
<evidence type="ECO:0000256" key="1">
    <source>
        <dbReference type="SAM" id="MobiDB-lite"/>
    </source>
</evidence>
<dbReference type="AlphaFoldDB" id="A0A6A6Q3W3"/>
<feature type="compositionally biased region" description="Polar residues" evidence="1">
    <location>
        <begin position="105"/>
        <end position="117"/>
    </location>
</feature>
<dbReference type="RefSeq" id="XP_033592656.1">
    <property type="nucleotide sequence ID" value="XM_033732574.1"/>
</dbReference>
<dbReference type="SUPFAM" id="SSF47473">
    <property type="entry name" value="EF-hand"/>
    <property type="match status" value="1"/>
</dbReference>
<feature type="region of interest" description="Disordered" evidence="1">
    <location>
        <begin position="1"/>
        <end position="198"/>
    </location>
</feature>
<sequence length="601" mass="65016">MLPPRHPSRHASLASHDNSSPRNPALRGATTAFAQPKPSLEWKSEESSTGLGTSGALAAASTAGTGTKPSHSAQWLPTSDGSSLQRSVTSASTASSQSTHSLSTRRNQALYRTNTTHMDLPVPPRRELSRSPSHQAAMVAAAQASASLLNSNDGPRRAATTKRPAAPPKPRRLSSYHSSGNAKDAGGKSTDASSIAPTTSLVDMFERKNASAKLAGKKPAPIVVKPSGDLALASPKPLRASSGITSMIQMQVDDGQNPLSSAGNDSRRGTPSRLANHADSSNSTSHAAQRENRSTSQARPPSPGVTKMDSIDLKPPQRARSDPDANLEPVKSSDSQPPRIYASPAPTLTPSLPAQYHRLHPRRPTPNMSDDQLVSAMVASSLASSRQHSPARGLEPPPLPSRRHKYTGLALSRTPSPSKPPALKKTLRATQSDDSEEEEGEGLYPHSKRKVQKRLHKHPNKHHEGDRKRWREIVTERERKRYEGVWAANKGLHSSFTIKEHAVVSRSPDSPAARDLKDAVMEQVSNLVVREIWSRSRLQDNVLATVWDLVDEHQVGRLNKEEFVVGMWLIDGRLKGKKLPVKVSDSVWKSVKGLHGIKIAK</sequence>
<dbReference type="Proteomes" id="UP000799767">
    <property type="component" value="Unassembled WGS sequence"/>
</dbReference>
<feature type="region of interest" description="Disordered" evidence="1">
    <location>
        <begin position="211"/>
        <end position="467"/>
    </location>
</feature>
<feature type="compositionally biased region" description="Low complexity" evidence="1">
    <location>
        <begin position="87"/>
        <end position="104"/>
    </location>
</feature>
<feature type="compositionally biased region" description="Polar residues" evidence="1">
    <location>
        <begin position="278"/>
        <end position="287"/>
    </location>
</feature>
<evidence type="ECO:0000313" key="4">
    <source>
        <dbReference type="Proteomes" id="UP000799767"/>
    </source>
</evidence>
<keyword evidence="4" id="KW-1185">Reference proteome</keyword>
<dbReference type="EMBL" id="MU001632">
    <property type="protein sequence ID" value="KAF2486087.1"/>
    <property type="molecule type" value="Genomic_DNA"/>
</dbReference>
<evidence type="ECO:0000259" key="2">
    <source>
        <dbReference type="PROSITE" id="PS50031"/>
    </source>
</evidence>
<name>A0A6A6Q3W3_9PEZI</name>
<feature type="compositionally biased region" description="Low complexity" evidence="1">
    <location>
        <begin position="135"/>
        <end position="147"/>
    </location>
</feature>
<dbReference type="PROSITE" id="PS50031">
    <property type="entry name" value="EH"/>
    <property type="match status" value="1"/>
</dbReference>
<evidence type="ECO:0000313" key="3">
    <source>
        <dbReference type="EMBL" id="KAF2486087.1"/>
    </source>
</evidence>
<proteinExistence type="predicted"/>
<dbReference type="SMART" id="SM00027">
    <property type="entry name" value="EH"/>
    <property type="match status" value="1"/>
</dbReference>
<dbReference type="InterPro" id="IPR011992">
    <property type="entry name" value="EF-hand-dom_pair"/>
</dbReference>
<feature type="compositionally biased region" description="Low complexity" evidence="1">
    <location>
        <begin position="47"/>
        <end position="67"/>
    </location>
</feature>
<feature type="compositionally biased region" description="Low complexity" evidence="1">
    <location>
        <begin position="373"/>
        <end position="385"/>
    </location>
</feature>
<dbReference type="Gene3D" id="1.10.238.10">
    <property type="entry name" value="EF-hand"/>
    <property type="match status" value="1"/>
</dbReference>
<feature type="domain" description="EH" evidence="2">
    <location>
        <begin position="514"/>
        <end position="594"/>
    </location>
</feature>
<reference evidence="3" key="1">
    <citation type="journal article" date="2020" name="Stud. Mycol.">
        <title>101 Dothideomycetes genomes: a test case for predicting lifestyles and emergence of pathogens.</title>
        <authorList>
            <person name="Haridas S."/>
            <person name="Albert R."/>
            <person name="Binder M."/>
            <person name="Bloem J."/>
            <person name="Labutti K."/>
            <person name="Salamov A."/>
            <person name="Andreopoulos B."/>
            <person name="Baker S."/>
            <person name="Barry K."/>
            <person name="Bills G."/>
            <person name="Bluhm B."/>
            <person name="Cannon C."/>
            <person name="Castanera R."/>
            <person name="Culley D."/>
            <person name="Daum C."/>
            <person name="Ezra D."/>
            <person name="Gonzalez J."/>
            <person name="Henrissat B."/>
            <person name="Kuo A."/>
            <person name="Liang C."/>
            <person name="Lipzen A."/>
            <person name="Lutzoni F."/>
            <person name="Magnuson J."/>
            <person name="Mondo S."/>
            <person name="Nolan M."/>
            <person name="Ohm R."/>
            <person name="Pangilinan J."/>
            <person name="Park H.-J."/>
            <person name="Ramirez L."/>
            <person name="Alfaro M."/>
            <person name="Sun H."/>
            <person name="Tritt A."/>
            <person name="Yoshinaga Y."/>
            <person name="Zwiers L.-H."/>
            <person name="Turgeon B."/>
            <person name="Goodwin S."/>
            <person name="Spatafora J."/>
            <person name="Crous P."/>
            <person name="Grigoriev I."/>
        </authorList>
    </citation>
    <scope>NUCLEOTIDE SEQUENCE</scope>
    <source>
        <strain evidence="3">CBS 113389</strain>
    </source>
</reference>
<gene>
    <name evidence="3" type="ORF">BDY17DRAFT_290825</name>
</gene>